<dbReference type="EC" id="3.2.1.143" evidence="2"/>
<evidence type="ECO:0000259" key="7">
    <source>
        <dbReference type="Pfam" id="PF05028"/>
    </source>
</evidence>
<protein>
    <recommendedName>
        <fullName evidence="2">poly(ADP-ribose) glycohydrolase</fullName>
        <ecNumber evidence="2">3.2.1.143</ecNumber>
    </recommendedName>
</protein>
<dbReference type="InterPro" id="IPR048362">
    <property type="entry name" value="PARG_helical"/>
</dbReference>
<sequence>MTCRVPGCTEQHTTHFCKWCKDKNSNHFSRDCWYGPGGHTSATQPVHSSFWSSSSSSRQSPAHHGLPANVKAILANYATDYGRAKEPRDVTRLLSSLQSAMGGRGGSLHGVEKVMTSTFINETLPVLCDVLSKSDLSFPLLPPSSHSYSGTEAHMTARQCFVLIGADFLCLHKHGHPGSLNFDRLFDNKTPSAKAKLQCFIHYLDTMARAIKQGKTTETERVVIFRALDGPGAGLDEWARSTIPLMDVHLMIGKDASIFDSKGIRGDFANAHIGGGTLGNGAVQEEILFSIEPECLVAQHLFPRPMGSTEAFMIVGSRTFSTTTGYGRDTLSFAGHAHDTAPMRHTNGHSVLGKYIVAFDAVNFGKHRKNHQYDETSVVRDLNKAHTAFHSNGLTVVDGMPFATGNWGCGVFGGDPQWKFLIQWCAASRAGRRLHYYTRGEQSLIGAKDFMHSLKDAGCSTVGHLVQLMCDGRTRGAIGGWTRMSAFDAVMAALMERSRPPPPPLPRTPSPPPSLQQHWHLPALADLTREARQHAKEVSAAPQTVTNEAASGDQKEDKNPREDACAPMEDTSDTKSSMEGDDDMDIDTAKAVAADEETTPLLSAAEKSGDSKIDHIFKYVPTAHTRPSKVELKGSFDGWHGGYPMYWSAGEHNCFVLPLSLPPGRYMYKFMVDGRWVCSSRQPTDQDEAGHTNNVANIG</sequence>
<evidence type="ECO:0000259" key="9">
    <source>
        <dbReference type="Pfam" id="PF20811"/>
    </source>
</evidence>
<dbReference type="STRING" id="1169540.A0A0G4GM78"/>
<feature type="active site" evidence="4">
    <location>
        <position position="267"/>
    </location>
</feature>
<dbReference type="Pfam" id="PF20811">
    <property type="entry name" value="PARG_cat_N"/>
    <property type="match status" value="1"/>
</dbReference>
<dbReference type="Pfam" id="PF05028">
    <property type="entry name" value="PARG_cat_C"/>
    <property type="match status" value="1"/>
</dbReference>
<feature type="active site" evidence="4">
    <location>
        <position position="286"/>
    </location>
</feature>
<evidence type="ECO:0000256" key="1">
    <source>
        <dbReference type="ARBA" id="ARBA00009545"/>
    </source>
</evidence>
<reference evidence="10 11" key="1">
    <citation type="submission" date="2014-11" db="EMBL/GenBank/DDBJ databases">
        <authorList>
            <person name="Zhu J."/>
            <person name="Qi W."/>
            <person name="Song R."/>
        </authorList>
    </citation>
    <scope>NUCLEOTIDE SEQUENCE [LARGE SCALE GENOMIC DNA]</scope>
</reference>
<feature type="binding site" evidence="5">
    <location>
        <position position="284"/>
    </location>
    <ligand>
        <name>substrate</name>
    </ligand>
</feature>
<dbReference type="GO" id="GO:0009225">
    <property type="term" value="P:nucleotide-sugar metabolic process"/>
    <property type="evidence" value="ECO:0007669"/>
    <property type="project" value="TreeGrafter"/>
</dbReference>
<dbReference type="Pfam" id="PF16561">
    <property type="entry name" value="AMPK1_CBM"/>
    <property type="match status" value="1"/>
</dbReference>
<dbReference type="GO" id="GO:0005975">
    <property type="term" value="P:carbohydrate metabolic process"/>
    <property type="evidence" value="ECO:0007669"/>
    <property type="project" value="InterPro"/>
</dbReference>
<feature type="domain" description="PARG catalytic Macro" evidence="7">
    <location>
        <begin position="236"/>
        <end position="443"/>
    </location>
</feature>
<dbReference type="Gene3D" id="2.60.40.10">
    <property type="entry name" value="Immunoglobulins"/>
    <property type="match status" value="1"/>
</dbReference>
<keyword evidence="11" id="KW-1185">Reference proteome</keyword>
<gene>
    <name evidence="10" type="ORF">Vbra_10083</name>
</gene>
<dbReference type="GO" id="GO:0005634">
    <property type="term" value="C:nucleus"/>
    <property type="evidence" value="ECO:0007669"/>
    <property type="project" value="TreeGrafter"/>
</dbReference>
<dbReference type="InterPro" id="IPR046372">
    <property type="entry name" value="PARG_cat_C"/>
</dbReference>
<dbReference type="OrthoDB" id="331427at2759"/>
<dbReference type="InterPro" id="IPR014756">
    <property type="entry name" value="Ig_E-set"/>
</dbReference>
<dbReference type="InterPro" id="IPR007724">
    <property type="entry name" value="Poly_GlycHdrlase"/>
</dbReference>
<dbReference type="GO" id="GO:0004649">
    <property type="term" value="F:poly(ADP-ribose) glycohydrolase activity"/>
    <property type="evidence" value="ECO:0007669"/>
    <property type="project" value="UniProtKB-EC"/>
</dbReference>
<dbReference type="EMBL" id="CDMY01000718">
    <property type="protein sequence ID" value="CEM31300.1"/>
    <property type="molecule type" value="Genomic_DNA"/>
</dbReference>
<name>A0A0G4GM78_VITBC</name>
<dbReference type="PANTHER" id="PTHR12837:SF0">
    <property type="entry name" value="POLY(ADP-RIBOSE) GLYCOHYDROLASE"/>
    <property type="match status" value="1"/>
</dbReference>
<dbReference type="InterPro" id="IPR013783">
    <property type="entry name" value="Ig-like_fold"/>
</dbReference>
<dbReference type="VEuPathDB" id="CryptoDB:Vbra_10083"/>
<evidence type="ECO:0000256" key="2">
    <source>
        <dbReference type="ARBA" id="ARBA00012255"/>
    </source>
</evidence>
<evidence type="ECO:0000259" key="8">
    <source>
        <dbReference type="Pfam" id="PF16561"/>
    </source>
</evidence>
<dbReference type="Proteomes" id="UP000041254">
    <property type="component" value="Unassembled WGS sequence"/>
</dbReference>
<proteinExistence type="inferred from homology"/>
<evidence type="ECO:0000256" key="5">
    <source>
        <dbReference type="PIRSR" id="PIRSR607724-2"/>
    </source>
</evidence>
<feature type="binding site" evidence="5">
    <location>
        <position position="326"/>
    </location>
    <ligand>
        <name>substrate</name>
    </ligand>
</feature>
<dbReference type="InParanoid" id="A0A0G4GM78"/>
<dbReference type="GO" id="GO:0006282">
    <property type="term" value="P:regulation of DNA repair"/>
    <property type="evidence" value="ECO:0007669"/>
    <property type="project" value="InterPro"/>
</dbReference>
<evidence type="ECO:0000256" key="6">
    <source>
        <dbReference type="SAM" id="MobiDB-lite"/>
    </source>
</evidence>
<organism evidence="10 11">
    <name type="scientific">Vitrella brassicaformis (strain CCMP3155)</name>
    <dbReference type="NCBI Taxonomy" id="1169540"/>
    <lineage>
        <taxon>Eukaryota</taxon>
        <taxon>Sar</taxon>
        <taxon>Alveolata</taxon>
        <taxon>Colpodellida</taxon>
        <taxon>Vitrellaceae</taxon>
        <taxon>Vitrella</taxon>
    </lineage>
</organism>
<evidence type="ECO:0000313" key="10">
    <source>
        <dbReference type="EMBL" id="CEM31300.1"/>
    </source>
</evidence>
<evidence type="ECO:0000256" key="4">
    <source>
        <dbReference type="PIRSR" id="PIRSR607724-1"/>
    </source>
</evidence>
<feature type="domain" description="PARG helical" evidence="9">
    <location>
        <begin position="116"/>
        <end position="215"/>
    </location>
</feature>
<dbReference type="InterPro" id="IPR032640">
    <property type="entry name" value="AMPK1_CBM"/>
</dbReference>
<feature type="region of interest" description="Disordered" evidence="6">
    <location>
        <begin position="531"/>
        <end position="583"/>
    </location>
</feature>
<feature type="compositionally biased region" description="Basic and acidic residues" evidence="6">
    <location>
        <begin position="553"/>
        <end position="564"/>
    </location>
</feature>
<dbReference type="GO" id="GO:1990966">
    <property type="term" value="P:ATP generation from poly-ADP-D-ribose"/>
    <property type="evidence" value="ECO:0007669"/>
    <property type="project" value="TreeGrafter"/>
</dbReference>
<dbReference type="PhylomeDB" id="A0A0G4GM78"/>
<accession>A0A0G4GM78</accession>
<keyword evidence="3" id="KW-0378">Hydrolase</keyword>
<comment type="similarity">
    <text evidence="1">Belongs to the poly(ADP-ribose) glycohydrolase family.</text>
</comment>
<feature type="domain" description="AMP-activated protein kinase glycogen-binding" evidence="8">
    <location>
        <begin position="628"/>
        <end position="698"/>
    </location>
</feature>
<evidence type="ECO:0000256" key="3">
    <source>
        <dbReference type="ARBA" id="ARBA00022801"/>
    </source>
</evidence>
<feature type="compositionally biased region" description="Pro residues" evidence="6">
    <location>
        <begin position="500"/>
        <end position="514"/>
    </location>
</feature>
<dbReference type="CDD" id="cd02859">
    <property type="entry name" value="E_set_AMPKbeta_like_N"/>
    <property type="match status" value="1"/>
</dbReference>
<dbReference type="GO" id="GO:0005737">
    <property type="term" value="C:cytoplasm"/>
    <property type="evidence" value="ECO:0007669"/>
    <property type="project" value="TreeGrafter"/>
</dbReference>
<feature type="region of interest" description="Disordered" evidence="6">
    <location>
        <begin position="497"/>
        <end position="517"/>
    </location>
</feature>
<feature type="active site" evidence="4">
    <location>
        <position position="285"/>
    </location>
</feature>
<evidence type="ECO:0000313" key="11">
    <source>
        <dbReference type="Proteomes" id="UP000041254"/>
    </source>
</evidence>
<dbReference type="PANTHER" id="PTHR12837">
    <property type="entry name" value="POLY ADP-RIBOSE GLYCOHYDROLASE"/>
    <property type="match status" value="1"/>
</dbReference>
<dbReference type="SUPFAM" id="SSF81296">
    <property type="entry name" value="E set domains"/>
    <property type="match status" value="1"/>
</dbReference>
<feature type="binding site" evidence="5">
    <location>
        <position position="270"/>
    </location>
    <ligand>
        <name>substrate</name>
    </ligand>
</feature>
<dbReference type="AlphaFoldDB" id="A0A0G4GM78"/>